<dbReference type="EMBL" id="KF160322">
    <property type="protein sequence ID" value="AHY30333.1"/>
    <property type="molecule type" value="Genomic_DNA"/>
</dbReference>
<dbReference type="Gene3D" id="4.10.410.10">
    <property type="entry name" value="Pancreatic trypsin inhibitor Kunitz domain"/>
    <property type="match status" value="1"/>
</dbReference>
<feature type="signal peptide" evidence="1">
    <location>
        <begin position="1"/>
        <end position="27"/>
    </location>
</feature>
<evidence type="ECO:0000313" key="2">
    <source>
        <dbReference type="EMBL" id="AHY30333.1"/>
    </source>
</evidence>
<dbReference type="GO" id="GO:0004867">
    <property type="term" value="F:serine-type endopeptidase inhibitor activity"/>
    <property type="evidence" value="ECO:0007669"/>
    <property type="project" value="InterPro"/>
</dbReference>
<evidence type="ECO:0000256" key="1">
    <source>
        <dbReference type="SAM" id="SignalP"/>
    </source>
</evidence>
<proteinExistence type="predicted"/>
<sequence length="81" mass="8900">MGTARFLSAVLLLSVLLMVTFPALLSAEYHDGRVDICSLPSDSGDCLRFFEMWYFDGTTCTSLFMEATVATIIGSQLKRPA</sequence>
<organism evidence="2">
    <name type="scientific">Cyriopagopus schmidti</name>
    <name type="common">Chinese bird spider</name>
    <name type="synonym">Haplopelma schmidti</name>
    <dbReference type="NCBI Taxonomy" id="29017"/>
    <lineage>
        <taxon>Eukaryota</taxon>
        <taxon>Metazoa</taxon>
        <taxon>Ecdysozoa</taxon>
        <taxon>Arthropoda</taxon>
        <taxon>Chelicerata</taxon>
        <taxon>Arachnida</taxon>
        <taxon>Araneae</taxon>
        <taxon>Mygalomorphae</taxon>
        <taxon>Avicularoidea</taxon>
        <taxon>Theraphosidae</taxon>
        <taxon>Cyriopagopus</taxon>
    </lineage>
</organism>
<accession>A0A023WB45</accession>
<reference evidence="2" key="1">
    <citation type="journal article" date="2014" name="Peptides">
        <title>Molecular cloning, bioinformatics analysis and functional characterization of HWTX-XI toxin superfamily from the spider Ornithoctonus huwena.</title>
        <authorList>
            <person name="Jiang L."/>
            <person name="Deng M."/>
            <person name="Duan Z."/>
            <person name="Tang X."/>
            <person name="Liang S."/>
        </authorList>
    </citation>
    <scope>NUCLEOTIDE SEQUENCE</scope>
</reference>
<protein>
    <submittedName>
        <fullName evidence="2">HW11c88 toxin</fullName>
    </submittedName>
</protein>
<dbReference type="AlphaFoldDB" id="A0A023WB45"/>
<name>A0A023WB45_CYRSC</name>
<dbReference type="InterPro" id="IPR036880">
    <property type="entry name" value="Kunitz_BPTI_sf"/>
</dbReference>
<feature type="chain" id="PRO_5001524699" evidence="1">
    <location>
        <begin position="28"/>
        <end position="81"/>
    </location>
</feature>
<dbReference type="SUPFAM" id="SSF57362">
    <property type="entry name" value="BPTI-like"/>
    <property type="match status" value="1"/>
</dbReference>
<keyword evidence="1" id="KW-0732">Signal</keyword>